<protein>
    <recommendedName>
        <fullName evidence="1">DUF4037 domain-containing protein</fullName>
    </recommendedName>
</protein>
<reference evidence="2" key="1">
    <citation type="submission" date="2016-08" db="EMBL/GenBank/DDBJ databases">
        <title>Complete genome of Cloacibacillus porcorum.</title>
        <authorList>
            <person name="Looft T."/>
            <person name="Bayles D.O."/>
            <person name="Alt D.P."/>
        </authorList>
    </citation>
    <scope>NUCLEOTIDE SEQUENCE [LARGE SCALE GENOMIC DNA]</scope>
    <source>
        <strain evidence="2">CL-84</strain>
    </source>
</reference>
<dbReference type="InterPro" id="IPR025117">
    <property type="entry name" value="DUF4037"/>
</dbReference>
<proteinExistence type="predicted"/>
<evidence type="ECO:0000259" key="1">
    <source>
        <dbReference type="Pfam" id="PF13228"/>
    </source>
</evidence>
<dbReference type="Pfam" id="PF13228">
    <property type="entry name" value="DUF4037"/>
    <property type="match status" value="1"/>
</dbReference>
<accession>A0A1B2I478</accession>
<dbReference type="AlphaFoldDB" id="A0A1B2I478"/>
<evidence type="ECO:0000313" key="2">
    <source>
        <dbReference type="EMBL" id="ANZ44747.1"/>
    </source>
</evidence>
<keyword evidence="3" id="KW-1185">Reference proteome</keyword>
<dbReference type="KEGG" id="cpor:BED41_06365"/>
<dbReference type="STRING" id="1197717.BED41_06365"/>
<gene>
    <name evidence="2" type="ORF">BED41_06365</name>
</gene>
<organism evidence="2 3">
    <name type="scientific">Cloacibacillus porcorum</name>
    <dbReference type="NCBI Taxonomy" id="1197717"/>
    <lineage>
        <taxon>Bacteria</taxon>
        <taxon>Thermotogati</taxon>
        <taxon>Synergistota</taxon>
        <taxon>Synergistia</taxon>
        <taxon>Synergistales</taxon>
        <taxon>Synergistaceae</taxon>
        <taxon>Cloacibacillus</taxon>
    </lineage>
</organism>
<feature type="domain" description="DUF4037" evidence="1">
    <location>
        <begin position="130"/>
        <end position="229"/>
    </location>
</feature>
<evidence type="ECO:0000313" key="3">
    <source>
        <dbReference type="Proteomes" id="UP000093044"/>
    </source>
</evidence>
<sequence length="309" mass="34596">MEGIGMQGLELCRLFYLQHGAPLIESRLGERSRRVAVGLAGQGSDCLGFDDELSRDHDFGPGFCLWLTDEDDEDFGDELRRLYAELPKLFLGYARNATPQGADRVGVMRISRFYAQYTGCRGIPSGDAAWLRIPEHLLAAATSGEIFRDELGEFSRVRNGLLPCYPDDVRLKKLAARIFVMAQAGQYNYGRIMKRRDEVAAALALSEFVKAALSAVHLLNRSYMPYYKWAFRSARRLPLLQEAVSGLEALYSPGADREALIESICAMVSGHLEREELSSAKDTFLVAHAEEIMRRIKSDYLRNLGVMVG</sequence>
<dbReference type="EMBL" id="CP016757">
    <property type="protein sequence ID" value="ANZ44747.1"/>
    <property type="molecule type" value="Genomic_DNA"/>
</dbReference>
<dbReference type="Proteomes" id="UP000093044">
    <property type="component" value="Chromosome"/>
</dbReference>
<name>A0A1B2I478_9BACT</name>